<evidence type="ECO:0000256" key="1">
    <source>
        <dbReference type="SAM" id="Phobius"/>
    </source>
</evidence>
<dbReference type="Gene3D" id="2.40.50.140">
    <property type="entry name" value="Nucleic acid-binding proteins"/>
    <property type="match status" value="1"/>
</dbReference>
<dbReference type="PROSITE" id="PS51857">
    <property type="entry name" value="CSD_2"/>
    <property type="match status" value="1"/>
</dbReference>
<keyword evidence="1" id="KW-0812">Transmembrane</keyword>
<organism evidence="3 4">
    <name type="scientific">Streptacidiphilus pinicola</name>
    <dbReference type="NCBI Taxonomy" id="2219663"/>
    <lineage>
        <taxon>Bacteria</taxon>
        <taxon>Bacillati</taxon>
        <taxon>Actinomycetota</taxon>
        <taxon>Actinomycetes</taxon>
        <taxon>Kitasatosporales</taxon>
        <taxon>Streptomycetaceae</taxon>
        <taxon>Streptacidiphilus</taxon>
    </lineage>
</organism>
<name>A0A2X0ICY1_9ACTN</name>
<dbReference type="AlphaFoldDB" id="A0A2X0ICY1"/>
<dbReference type="InterPro" id="IPR002059">
    <property type="entry name" value="CSP_DNA-bd"/>
</dbReference>
<feature type="transmembrane region" description="Helical" evidence="1">
    <location>
        <begin position="40"/>
        <end position="62"/>
    </location>
</feature>
<evidence type="ECO:0000313" key="3">
    <source>
        <dbReference type="EMBL" id="RAG82367.1"/>
    </source>
</evidence>
<keyword evidence="1" id="KW-0472">Membrane</keyword>
<reference evidence="3 4" key="1">
    <citation type="submission" date="2018-06" db="EMBL/GenBank/DDBJ databases">
        <title>Streptacidiphilus pinicola sp. nov., isolated from pine grove soil.</title>
        <authorList>
            <person name="Roh S.G."/>
            <person name="Park S."/>
            <person name="Kim M.-K."/>
            <person name="Yun B.-R."/>
            <person name="Park J."/>
            <person name="Kim M.J."/>
            <person name="Kim Y.S."/>
            <person name="Kim S.B."/>
        </authorList>
    </citation>
    <scope>NUCLEOTIDE SEQUENCE [LARGE SCALE GENOMIC DNA]</scope>
    <source>
        <strain evidence="3 4">MMS16-CNU450</strain>
    </source>
</reference>
<dbReference type="OrthoDB" id="7477356at2"/>
<sequence length="133" mass="14396">MGRRSRRFRVRPPRTLPEFIASAVIALIALSWLVDGARWFATYALPVLAAVAALAVVGGGSPTGHSDRQVRRGKVTGNGFKELQEGERVTFDVEQGQKGPQATNIVRGWHQGGQNYREALPITGRAFGVPSCV</sequence>
<evidence type="ECO:0000259" key="2">
    <source>
        <dbReference type="PROSITE" id="PS51857"/>
    </source>
</evidence>
<dbReference type="GO" id="GO:0003676">
    <property type="term" value="F:nucleic acid binding"/>
    <property type="evidence" value="ECO:0007669"/>
    <property type="project" value="InterPro"/>
</dbReference>
<dbReference type="SUPFAM" id="SSF50249">
    <property type="entry name" value="Nucleic acid-binding proteins"/>
    <property type="match status" value="1"/>
</dbReference>
<dbReference type="EMBL" id="QKYN01000116">
    <property type="protein sequence ID" value="RAG82367.1"/>
    <property type="molecule type" value="Genomic_DNA"/>
</dbReference>
<gene>
    <name evidence="3" type="ORF">DN069_28050</name>
</gene>
<accession>A0A2X0ICY1</accession>
<feature type="transmembrane region" description="Helical" evidence="1">
    <location>
        <begin position="16"/>
        <end position="34"/>
    </location>
</feature>
<evidence type="ECO:0000313" key="4">
    <source>
        <dbReference type="Proteomes" id="UP000248889"/>
    </source>
</evidence>
<dbReference type="Proteomes" id="UP000248889">
    <property type="component" value="Unassembled WGS sequence"/>
</dbReference>
<protein>
    <recommendedName>
        <fullName evidence="2">CSD domain-containing protein</fullName>
    </recommendedName>
</protein>
<keyword evidence="4" id="KW-1185">Reference proteome</keyword>
<keyword evidence="1" id="KW-1133">Transmembrane helix</keyword>
<feature type="domain" description="CSD" evidence="2">
    <location>
        <begin position="52"/>
        <end position="107"/>
    </location>
</feature>
<dbReference type="InterPro" id="IPR012340">
    <property type="entry name" value="NA-bd_OB-fold"/>
</dbReference>
<comment type="caution">
    <text evidence="3">The sequence shown here is derived from an EMBL/GenBank/DDBJ whole genome shotgun (WGS) entry which is preliminary data.</text>
</comment>
<proteinExistence type="predicted"/>
<dbReference type="Pfam" id="PF00313">
    <property type="entry name" value="CSD"/>
    <property type="match status" value="1"/>
</dbReference>